<dbReference type="SMART" id="SM00271">
    <property type="entry name" value="DnaJ"/>
    <property type="match status" value="1"/>
</dbReference>
<gene>
    <name evidence="9" type="primary">dnaJ</name>
    <name evidence="13" type="ORF">ENV79_02710</name>
</gene>
<keyword evidence="2 9" id="KW-0677">Repeat</keyword>
<dbReference type="PRINTS" id="PR00625">
    <property type="entry name" value="JDOMAIN"/>
</dbReference>
<dbReference type="InterPro" id="IPR036410">
    <property type="entry name" value="HSP_DnaJ_Cys-rich_dom_sf"/>
</dbReference>
<dbReference type="CDD" id="cd10747">
    <property type="entry name" value="DnaJ_C"/>
    <property type="match status" value="1"/>
</dbReference>
<dbReference type="PANTHER" id="PTHR43096:SF52">
    <property type="entry name" value="DNAJ HOMOLOG 1, MITOCHONDRIAL-RELATED"/>
    <property type="match status" value="1"/>
</dbReference>
<keyword evidence="4 9" id="KW-0862">Zinc</keyword>
<evidence type="ECO:0000256" key="9">
    <source>
        <dbReference type="HAMAP-Rule" id="MF_01152"/>
    </source>
</evidence>
<dbReference type="GO" id="GO:0006260">
    <property type="term" value="P:DNA replication"/>
    <property type="evidence" value="ECO:0007669"/>
    <property type="project" value="UniProtKB-KW"/>
</dbReference>
<feature type="binding site" evidence="9">
    <location>
        <position position="184"/>
    </location>
    <ligand>
        <name>Zn(2+)</name>
        <dbReference type="ChEBI" id="CHEBI:29105"/>
        <label>2</label>
    </ligand>
</feature>
<dbReference type="InterPro" id="IPR001623">
    <property type="entry name" value="DnaJ_domain"/>
</dbReference>
<feature type="repeat" description="CXXCXGXG motif" evidence="9">
    <location>
        <begin position="167"/>
        <end position="174"/>
    </location>
</feature>
<dbReference type="GO" id="GO:0005737">
    <property type="term" value="C:cytoplasm"/>
    <property type="evidence" value="ECO:0007669"/>
    <property type="project" value="UniProtKB-SubCell"/>
</dbReference>
<dbReference type="GO" id="GO:0005524">
    <property type="term" value="F:ATP binding"/>
    <property type="evidence" value="ECO:0007669"/>
    <property type="project" value="InterPro"/>
</dbReference>
<feature type="binding site" evidence="9">
    <location>
        <position position="170"/>
    </location>
    <ligand>
        <name>Zn(2+)</name>
        <dbReference type="ChEBI" id="CHEBI:29105"/>
        <label>1</label>
    </ligand>
</feature>
<organism evidence="13">
    <name type="scientific">candidate division WOR-3 bacterium</name>
    <dbReference type="NCBI Taxonomy" id="2052148"/>
    <lineage>
        <taxon>Bacteria</taxon>
        <taxon>Bacteria division WOR-3</taxon>
    </lineage>
</organism>
<feature type="repeat" description="CXXCXGXG motif" evidence="9">
    <location>
        <begin position="221"/>
        <end position="228"/>
    </location>
</feature>
<dbReference type="PROSITE" id="PS00636">
    <property type="entry name" value="DNAJ_1"/>
    <property type="match status" value="1"/>
</dbReference>
<keyword evidence="3 9" id="KW-0863">Zinc-finger</keyword>
<evidence type="ECO:0000256" key="10">
    <source>
        <dbReference type="PROSITE-ProRule" id="PRU00546"/>
    </source>
</evidence>
<dbReference type="CDD" id="cd10719">
    <property type="entry name" value="DnaJ_zf"/>
    <property type="match status" value="1"/>
</dbReference>
<feature type="repeat" description="CXXCXGXG motif" evidence="9">
    <location>
        <begin position="207"/>
        <end position="214"/>
    </location>
</feature>
<dbReference type="InterPro" id="IPR036869">
    <property type="entry name" value="J_dom_sf"/>
</dbReference>
<dbReference type="InterPro" id="IPR018253">
    <property type="entry name" value="DnaJ_domain_CS"/>
</dbReference>
<dbReference type="SUPFAM" id="SSF57938">
    <property type="entry name" value="DnaJ/Hsp40 cysteine-rich domain"/>
    <property type="match status" value="1"/>
</dbReference>
<comment type="subcellular location">
    <subcellularLocation>
        <location evidence="9">Cytoplasm</location>
    </subcellularLocation>
</comment>
<dbReference type="Pfam" id="PF00684">
    <property type="entry name" value="DnaJ_CXXCXGXG"/>
    <property type="match status" value="1"/>
</dbReference>
<evidence type="ECO:0000256" key="3">
    <source>
        <dbReference type="ARBA" id="ARBA00022771"/>
    </source>
</evidence>
<dbReference type="GO" id="GO:0009408">
    <property type="term" value="P:response to heat"/>
    <property type="evidence" value="ECO:0007669"/>
    <property type="project" value="InterPro"/>
</dbReference>
<dbReference type="PANTHER" id="PTHR43096">
    <property type="entry name" value="DNAJ HOMOLOG 1, MITOCHONDRIAL-RELATED"/>
    <property type="match status" value="1"/>
</dbReference>
<dbReference type="Pfam" id="PF00226">
    <property type="entry name" value="DnaJ"/>
    <property type="match status" value="1"/>
</dbReference>
<dbReference type="GO" id="GO:0008270">
    <property type="term" value="F:zinc ion binding"/>
    <property type="evidence" value="ECO:0007669"/>
    <property type="project" value="UniProtKB-UniRule"/>
</dbReference>
<dbReference type="Pfam" id="PF01556">
    <property type="entry name" value="DnaJ_C"/>
    <property type="match status" value="1"/>
</dbReference>
<evidence type="ECO:0000256" key="8">
    <source>
        <dbReference type="ARBA" id="ARBA00067609"/>
    </source>
</evidence>
<dbReference type="GO" id="GO:0042026">
    <property type="term" value="P:protein refolding"/>
    <property type="evidence" value="ECO:0007669"/>
    <property type="project" value="TreeGrafter"/>
</dbReference>
<comment type="similarity">
    <text evidence="7 9">Belongs to the DnaJ family.</text>
</comment>
<reference evidence="13" key="1">
    <citation type="journal article" date="2020" name="mSystems">
        <title>Genome- and Community-Level Interaction Insights into Carbon Utilization and Element Cycling Functions of Hydrothermarchaeota in Hydrothermal Sediment.</title>
        <authorList>
            <person name="Zhou Z."/>
            <person name="Liu Y."/>
            <person name="Xu W."/>
            <person name="Pan J."/>
            <person name="Luo Z.H."/>
            <person name="Li M."/>
        </authorList>
    </citation>
    <scope>NUCLEOTIDE SEQUENCE [LARGE SCALE GENOMIC DNA]</scope>
    <source>
        <strain evidence="13">SpSt-791</strain>
    </source>
</reference>
<feature type="binding site" evidence="9">
    <location>
        <position position="210"/>
    </location>
    <ligand>
        <name>Zn(2+)</name>
        <dbReference type="ChEBI" id="CHEBI:29105"/>
        <label>2</label>
    </ligand>
</feature>
<feature type="repeat" description="CXXCXGXG motif" evidence="9">
    <location>
        <begin position="181"/>
        <end position="188"/>
    </location>
</feature>
<evidence type="ECO:0000259" key="11">
    <source>
        <dbReference type="PROSITE" id="PS50076"/>
    </source>
</evidence>
<feature type="binding site" evidence="9">
    <location>
        <position position="221"/>
    </location>
    <ligand>
        <name>Zn(2+)</name>
        <dbReference type="ChEBI" id="CHEBI:29105"/>
        <label>1</label>
    </ligand>
</feature>
<evidence type="ECO:0000313" key="13">
    <source>
        <dbReference type="EMBL" id="HHR48539.1"/>
    </source>
</evidence>
<feature type="binding site" evidence="9">
    <location>
        <position position="224"/>
    </location>
    <ligand>
        <name>Zn(2+)</name>
        <dbReference type="ChEBI" id="CHEBI:29105"/>
        <label>1</label>
    </ligand>
</feature>
<dbReference type="Gene3D" id="2.10.230.10">
    <property type="entry name" value="Heat shock protein DnaJ, cysteine-rich domain"/>
    <property type="match status" value="1"/>
</dbReference>
<proteinExistence type="inferred from homology"/>
<evidence type="ECO:0000259" key="12">
    <source>
        <dbReference type="PROSITE" id="PS51188"/>
    </source>
</evidence>
<dbReference type="FunFam" id="2.60.260.20:FF:000013">
    <property type="entry name" value="DnaJ subfamily B member 11"/>
    <property type="match status" value="1"/>
</dbReference>
<comment type="caution">
    <text evidence="13">The sequence shown here is derived from an EMBL/GenBank/DDBJ whole genome shotgun (WGS) entry which is preliminary data.</text>
</comment>
<keyword evidence="9" id="KW-0346">Stress response</keyword>
<dbReference type="Gene3D" id="1.10.287.110">
    <property type="entry name" value="DnaJ domain"/>
    <property type="match status" value="1"/>
</dbReference>
<dbReference type="InterPro" id="IPR008971">
    <property type="entry name" value="HSP40/DnaJ_pept-bd"/>
</dbReference>
<dbReference type="GO" id="GO:0051082">
    <property type="term" value="F:unfolded protein binding"/>
    <property type="evidence" value="ECO:0007669"/>
    <property type="project" value="UniProtKB-UniRule"/>
</dbReference>
<feature type="domain" description="CR-type" evidence="12">
    <location>
        <begin position="154"/>
        <end position="233"/>
    </location>
</feature>
<accession>A0A7V5XZM3</accession>
<dbReference type="SUPFAM" id="SSF46565">
    <property type="entry name" value="Chaperone J-domain"/>
    <property type="match status" value="1"/>
</dbReference>
<dbReference type="SUPFAM" id="SSF49493">
    <property type="entry name" value="HSP40/DnaJ peptide-binding domain"/>
    <property type="match status" value="2"/>
</dbReference>
<keyword evidence="9" id="KW-0235">DNA replication</keyword>
<feature type="zinc finger region" description="CR-type" evidence="10">
    <location>
        <begin position="154"/>
        <end position="233"/>
    </location>
</feature>
<dbReference type="HAMAP" id="MF_01152">
    <property type="entry name" value="DnaJ"/>
    <property type="match status" value="1"/>
</dbReference>
<dbReference type="PROSITE" id="PS51188">
    <property type="entry name" value="ZF_CR"/>
    <property type="match status" value="1"/>
</dbReference>
<name>A0A7V5XZM3_UNCW3</name>
<evidence type="ECO:0000256" key="4">
    <source>
        <dbReference type="ARBA" id="ARBA00022833"/>
    </source>
</evidence>
<dbReference type="FunFam" id="1.10.287.110:FF:000034">
    <property type="entry name" value="Chaperone protein DnaJ"/>
    <property type="match status" value="1"/>
</dbReference>
<keyword evidence="5 9" id="KW-0143">Chaperone</keyword>
<feature type="binding site" evidence="9">
    <location>
        <position position="181"/>
    </location>
    <ligand>
        <name>Zn(2+)</name>
        <dbReference type="ChEBI" id="CHEBI:29105"/>
        <label>2</label>
    </ligand>
</feature>
<comment type="domain">
    <text evidence="9">The J domain is necessary and sufficient to stimulate DnaK ATPase activity. Zinc center 1 plays an important role in the autonomous, DnaK-independent chaperone activity of DnaJ. Zinc center 2 is essential for interaction with DnaK and for DnaJ activity.</text>
</comment>
<comment type="cofactor">
    <cofactor evidence="9">
        <name>Zn(2+)</name>
        <dbReference type="ChEBI" id="CHEBI:29105"/>
    </cofactor>
    <text evidence="9">Binds 2 Zn(2+) ions per monomer.</text>
</comment>
<dbReference type="InterPro" id="IPR002939">
    <property type="entry name" value="DnaJ_C"/>
</dbReference>
<dbReference type="GO" id="GO:0031072">
    <property type="term" value="F:heat shock protein binding"/>
    <property type="evidence" value="ECO:0007669"/>
    <property type="project" value="InterPro"/>
</dbReference>
<evidence type="ECO:0000256" key="1">
    <source>
        <dbReference type="ARBA" id="ARBA00022723"/>
    </source>
</evidence>
<keyword evidence="1 9" id="KW-0479">Metal-binding</keyword>
<dbReference type="FunFam" id="2.10.230.10:FF:000002">
    <property type="entry name" value="Molecular chaperone DnaJ"/>
    <property type="match status" value="1"/>
</dbReference>
<evidence type="ECO:0000256" key="6">
    <source>
        <dbReference type="ARBA" id="ARBA00053423"/>
    </source>
</evidence>
<comment type="subunit">
    <text evidence="9">Homodimer.</text>
</comment>
<keyword evidence="9" id="KW-0963">Cytoplasm</keyword>
<comment type="function">
    <text evidence="6 9">Participates actively in the response to hyperosmotic and heat shock by preventing the aggregation of stress-denatured proteins and by disaggregating proteins, also in an autonomous, DnaK-independent fashion. Unfolded proteins bind initially to DnaJ; upon interaction with the DnaJ-bound protein, DnaK hydrolyzes its bound ATP, resulting in the formation of a stable complex. GrpE releases ADP from DnaK; ATP binding to DnaK triggers the release of the substrate protein, thus completing the reaction cycle. Several rounds of ATP-dependent interactions between DnaJ, DnaK and GrpE are required for fully efficient folding. Also involved, together with DnaK and GrpE, in the DNA replication of plasmids through activation of initiation proteins.</text>
</comment>
<dbReference type="InterPro" id="IPR001305">
    <property type="entry name" value="HSP_DnaJ_Cys-rich_dom"/>
</dbReference>
<sequence>MEKTKKDYYEILGVPRNATKEEIKQAYRRLAKKYHPDMNPENRKEAEEKFKEISEAYEVLMDDEKRRLYDLYGHEGVSQKFGPGGFSWEHFTHADEWRDIFGTGFDPFDFLKRFFEEETIFDIFEKPTRERRRKPVGGNIRVKMKVSLEDIAEGKEKTFELERYEKCPDCEGTGGKGKVTCPVCKGKGEVQHIQRSAFSQIIKITTCSHCGGSGKIVKEICKTCGGNGRIKKRKIFKIKIPREIINGNNYYLLKGEGHYGEGGYGDVIVEFEEIPHSLFLRKGYDLMVEVPIHYTLALLGGEIEVPTLKGGKKIIKIDSGVKDGQIIRVKGLGIKAQNNTGDLLVKLKIFFPKYISEEEKRLLEELKRVSRETPPPPQRPKED</sequence>
<dbReference type="InterPro" id="IPR012724">
    <property type="entry name" value="DnaJ"/>
</dbReference>
<dbReference type="EMBL" id="DTHS01000019">
    <property type="protein sequence ID" value="HHR48539.1"/>
    <property type="molecule type" value="Genomic_DNA"/>
</dbReference>
<evidence type="ECO:0000256" key="2">
    <source>
        <dbReference type="ARBA" id="ARBA00022737"/>
    </source>
</evidence>
<feature type="binding site" evidence="9">
    <location>
        <position position="207"/>
    </location>
    <ligand>
        <name>Zn(2+)</name>
        <dbReference type="ChEBI" id="CHEBI:29105"/>
        <label>2</label>
    </ligand>
</feature>
<dbReference type="PROSITE" id="PS50076">
    <property type="entry name" value="DNAJ_2"/>
    <property type="match status" value="1"/>
</dbReference>
<dbReference type="CDD" id="cd06257">
    <property type="entry name" value="DnaJ"/>
    <property type="match status" value="1"/>
</dbReference>
<dbReference type="Gene3D" id="2.60.260.20">
    <property type="entry name" value="Urease metallochaperone UreE, N-terminal domain"/>
    <property type="match status" value="2"/>
</dbReference>
<feature type="binding site" evidence="9">
    <location>
        <position position="167"/>
    </location>
    <ligand>
        <name>Zn(2+)</name>
        <dbReference type="ChEBI" id="CHEBI:29105"/>
        <label>1</label>
    </ligand>
</feature>
<dbReference type="AlphaFoldDB" id="A0A7V5XZM3"/>
<protein>
    <recommendedName>
        <fullName evidence="8 9">Chaperone protein DnaJ</fullName>
    </recommendedName>
</protein>
<evidence type="ECO:0000256" key="5">
    <source>
        <dbReference type="ARBA" id="ARBA00023186"/>
    </source>
</evidence>
<evidence type="ECO:0000256" key="7">
    <source>
        <dbReference type="ARBA" id="ARBA00061004"/>
    </source>
</evidence>
<feature type="domain" description="J" evidence="11">
    <location>
        <begin position="7"/>
        <end position="73"/>
    </location>
</feature>